<protein>
    <recommendedName>
        <fullName evidence="2">DUF3347 domain-containing protein</fullName>
    </recommendedName>
</protein>
<sequence>MNLREQKRGLMIFAVLSMFIFCRCATAQPADPDFAQRQQVLASYLATKDALASNDINKLHQQAEAFQAVVKNMRLKGLQFEDMARLKKVRDSIGQGAAALQSISNIPDSKAIVSEMGTQMWSFVEKMKFAEDPIYLQYCPMEEAYWLSNEKQVFNPFSPTIMPKCGSVVKGLTEEHYVVEDCCH</sequence>
<feature type="signal peptide" evidence="1">
    <location>
        <begin position="1"/>
        <end position="27"/>
    </location>
</feature>
<dbReference type="Proteomes" id="UP000245627">
    <property type="component" value="Unassembled WGS sequence"/>
</dbReference>
<comment type="caution">
    <text evidence="3">The sequence shown here is derived from an EMBL/GenBank/DDBJ whole genome shotgun (WGS) entry which is preliminary data.</text>
</comment>
<dbReference type="EMBL" id="QDKG01000001">
    <property type="protein sequence ID" value="PVH26471.1"/>
    <property type="molecule type" value="Genomic_DNA"/>
</dbReference>
<name>A0A2T8HM10_9SPHI</name>
<organism evidence="3 4">
    <name type="scientific">Sphingobacterium corticibacter</name>
    <dbReference type="NCBI Taxonomy" id="2171749"/>
    <lineage>
        <taxon>Bacteria</taxon>
        <taxon>Pseudomonadati</taxon>
        <taxon>Bacteroidota</taxon>
        <taxon>Sphingobacteriia</taxon>
        <taxon>Sphingobacteriales</taxon>
        <taxon>Sphingobacteriaceae</taxon>
        <taxon>Sphingobacterium</taxon>
    </lineage>
</organism>
<reference evidence="3 4" key="1">
    <citation type="submission" date="2018-04" db="EMBL/GenBank/DDBJ databases">
        <title>Sphingobacterium cortibacter sp. nov.</title>
        <authorList>
            <person name="Li Y."/>
        </authorList>
    </citation>
    <scope>NUCLEOTIDE SEQUENCE [LARGE SCALE GENOMIC DNA]</scope>
    <source>
        <strain evidence="3 4">2c-3</strain>
    </source>
</reference>
<dbReference type="AlphaFoldDB" id="A0A2T8HM10"/>
<evidence type="ECO:0000313" key="3">
    <source>
        <dbReference type="EMBL" id="PVH26471.1"/>
    </source>
</evidence>
<evidence type="ECO:0000259" key="2">
    <source>
        <dbReference type="Pfam" id="PF11827"/>
    </source>
</evidence>
<dbReference type="RefSeq" id="WP_116774333.1">
    <property type="nucleotide sequence ID" value="NZ_QDKG01000001.1"/>
</dbReference>
<keyword evidence="4" id="KW-1185">Reference proteome</keyword>
<evidence type="ECO:0000313" key="4">
    <source>
        <dbReference type="Proteomes" id="UP000245627"/>
    </source>
</evidence>
<dbReference type="InterPro" id="IPR021782">
    <property type="entry name" value="DUF3347"/>
</dbReference>
<keyword evidence="1" id="KW-0732">Signal</keyword>
<gene>
    <name evidence="3" type="ORF">DC487_02295</name>
</gene>
<proteinExistence type="predicted"/>
<feature type="chain" id="PRO_5015693665" description="DUF3347 domain-containing protein" evidence="1">
    <location>
        <begin position="28"/>
        <end position="184"/>
    </location>
</feature>
<dbReference type="Pfam" id="PF11827">
    <property type="entry name" value="DUF3347"/>
    <property type="match status" value="1"/>
</dbReference>
<feature type="domain" description="DUF3347" evidence="2">
    <location>
        <begin position="40"/>
        <end position="128"/>
    </location>
</feature>
<accession>A0A2T8HM10</accession>
<dbReference type="OrthoDB" id="5513217at2"/>
<evidence type="ECO:0000256" key="1">
    <source>
        <dbReference type="SAM" id="SignalP"/>
    </source>
</evidence>